<proteinExistence type="predicted"/>
<evidence type="ECO:0000256" key="1">
    <source>
        <dbReference type="SAM" id="MobiDB-lite"/>
    </source>
</evidence>
<reference evidence="2" key="1">
    <citation type="submission" date="2014-12" db="EMBL/GenBank/DDBJ databases">
        <title>Insight into the proteome of Arion vulgaris.</title>
        <authorList>
            <person name="Aradska J."/>
            <person name="Bulat T."/>
            <person name="Smidak R."/>
            <person name="Sarate P."/>
            <person name="Gangsoo J."/>
            <person name="Sialana F."/>
            <person name="Bilban M."/>
            <person name="Lubec G."/>
        </authorList>
    </citation>
    <scope>NUCLEOTIDE SEQUENCE</scope>
    <source>
        <tissue evidence="2">Skin</tissue>
    </source>
</reference>
<gene>
    <name evidence="2" type="primary">ORF12102</name>
</gene>
<feature type="compositionally biased region" description="Polar residues" evidence="1">
    <location>
        <begin position="22"/>
        <end position="43"/>
    </location>
</feature>
<protein>
    <submittedName>
        <fullName evidence="2">Uncharacterized protein</fullName>
    </submittedName>
</protein>
<feature type="non-terminal residue" evidence="2">
    <location>
        <position position="1"/>
    </location>
</feature>
<feature type="non-terminal residue" evidence="2">
    <location>
        <position position="98"/>
    </location>
</feature>
<feature type="compositionally biased region" description="Low complexity" evidence="1">
    <location>
        <begin position="10"/>
        <end position="21"/>
    </location>
</feature>
<feature type="region of interest" description="Disordered" evidence="1">
    <location>
        <begin position="1"/>
        <end position="55"/>
    </location>
</feature>
<name>A0A0B6Y662_9EUPU</name>
<accession>A0A0B6Y662</accession>
<dbReference type="EMBL" id="HACG01004095">
    <property type="protein sequence ID" value="CEK50960.1"/>
    <property type="molecule type" value="Transcribed_RNA"/>
</dbReference>
<sequence>HPINTLDTISNDSSAGPSSNSTPKGTDHNSQTKTGDKISQMNKTSERKIKPSKVQLGSYEDLIRTPTSENKRDLAICSLFHSEVSNRSSRGLLSVSAA</sequence>
<evidence type="ECO:0000313" key="2">
    <source>
        <dbReference type="EMBL" id="CEK50960.1"/>
    </source>
</evidence>
<dbReference type="AlphaFoldDB" id="A0A0B6Y662"/>
<organism evidence="2">
    <name type="scientific">Arion vulgaris</name>
    <dbReference type="NCBI Taxonomy" id="1028688"/>
    <lineage>
        <taxon>Eukaryota</taxon>
        <taxon>Metazoa</taxon>
        <taxon>Spiralia</taxon>
        <taxon>Lophotrochozoa</taxon>
        <taxon>Mollusca</taxon>
        <taxon>Gastropoda</taxon>
        <taxon>Heterobranchia</taxon>
        <taxon>Euthyneura</taxon>
        <taxon>Panpulmonata</taxon>
        <taxon>Eupulmonata</taxon>
        <taxon>Stylommatophora</taxon>
        <taxon>Helicina</taxon>
        <taxon>Arionoidea</taxon>
        <taxon>Arionidae</taxon>
        <taxon>Arion</taxon>
    </lineage>
</organism>